<keyword evidence="2" id="KW-0813">Transport</keyword>
<evidence type="ECO:0000256" key="1">
    <source>
        <dbReference type="ARBA" id="ARBA00004141"/>
    </source>
</evidence>
<dbReference type="Proteomes" id="UP000811609">
    <property type="component" value="Chromosome 10"/>
</dbReference>
<organism evidence="11 12">
    <name type="scientific">Carya illinoinensis</name>
    <name type="common">Pecan</name>
    <dbReference type="NCBI Taxonomy" id="32201"/>
    <lineage>
        <taxon>Eukaryota</taxon>
        <taxon>Viridiplantae</taxon>
        <taxon>Streptophyta</taxon>
        <taxon>Embryophyta</taxon>
        <taxon>Tracheophyta</taxon>
        <taxon>Spermatophyta</taxon>
        <taxon>Magnoliopsida</taxon>
        <taxon>eudicotyledons</taxon>
        <taxon>Gunneridae</taxon>
        <taxon>Pentapetalae</taxon>
        <taxon>rosids</taxon>
        <taxon>fabids</taxon>
        <taxon>Fagales</taxon>
        <taxon>Juglandaceae</taxon>
        <taxon>Carya</taxon>
    </lineage>
</organism>
<evidence type="ECO:0000256" key="9">
    <source>
        <dbReference type="SAM" id="Phobius"/>
    </source>
</evidence>
<dbReference type="PANTHER" id="PTHR22950">
    <property type="entry name" value="AMINO ACID TRANSPORTER"/>
    <property type="match status" value="1"/>
</dbReference>
<evidence type="ECO:0000256" key="3">
    <source>
        <dbReference type="ARBA" id="ARBA00022692"/>
    </source>
</evidence>
<feature type="transmembrane region" description="Helical" evidence="9">
    <location>
        <begin position="398"/>
        <end position="422"/>
    </location>
</feature>
<dbReference type="EMBL" id="CM031818">
    <property type="protein sequence ID" value="KAG6640080.1"/>
    <property type="molecule type" value="Genomic_DNA"/>
</dbReference>
<dbReference type="GO" id="GO:0005774">
    <property type="term" value="C:vacuolar membrane"/>
    <property type="evidence" value="ECO:0007669"/>
    <property type="project" value="TreeGrafter"/>
</dbReference>
<evidence type="ECO:0000256" key="5">
    <source>
        <dbReference type="ARBA" id="ARBA00022989"/>
    </source>
</evidence>
<gene>
    <name evidence="11" type="ORF">CIPAW_10G146900</name>
</gene>
<keyword evidence="6 9" id="KW-0472">Membrane</keyword>
<evidence type="ECO:0000256" key="6">
    <source>
        <dbReference type="ARBA" id="ARBA00023136"/>
    </source>
</evidence>
<evidence type="ECO:0000313" key="11">
    <source>
        <dbReference type="EMBL" id="KAG6640080.1"/>
    </source>
</evidence>
<feature type="transmembrane region" description="Helical" evidence="9">
    <location>
        <begin position="505"/>
        <end position="527"/>
    </location>
</feature>
<accession>A0A8T1PHR4</accession>
<evidence type="ECO:0000313" key="12">
    <source>
        <dbReference type="Proteomes" id="UP000811609"/>
    </source>
</evidence>
<dbReference type="Pfam" id="PF01490">
    <property type="entry name" value="Aa_trans"/>
    <property type="match status" value="1"/>
</dbReference>
<evidence type="ECO:0000259" key="10">
    <source>
        <dbReference type="Pfam" id="PF01490"/>
    </source>
</evidence>
<feature type="compositionally biased region" description="Polar residues" evidence="8">
    <location>
        <begin position="69"/>
        <end position="85"/>
    </location>
</feature>
<comment type="subcellular location">
    <subcellularLocation>
        <location evidence="1">Membrane</location>
        <topology evidence="1">Multi-pass membrane protein</topology>
    </subcellularLocation>
</comment>
<sequence length="567" mass="62201">MYNLRLPRLLGHLLQPNPTKPEFEYKSRVVMKLDDDLGRDRGDDFQTDDEENEAELVYGDEDYTESEDTFSSPSPSVNNIDLNDSTWPQSYRQSISRFTTVAPPSLNFLRKTSLTGMSSFFSTAQESPEASEHGSLLSKPLISETSIGKEEVPTSILPVKISGSACSKFSTRKSPPPQEQCSLAQAVIDGINVLCGIGLLTTPYAVKEGGWFSLIILVMMGVISCYTAFLLKRCLESSPELQTYPDIGEAAFGLAGRFGIAIVLYIELYASCAEYIIMMSDNLASLYPDTQIRFAGTYLGSRQVFSITATLIVLPTVWLRNLSLLSYLSGGVVASILVALCLLWVGVVDRVGFHPCGTALDLANISVSIGIFSYSFSGHPVFPNIYTSMKESSHFRSVLIASFVFCFFMYIGVAICGFLMFGDSVKSQFTLNMPREYVASNIAIWTVVANPLTKYALTLTPISLSLEELLPSAQLRSFSVVLLVRTILVFSTLVVALTVPYFASVMALMGSLLTMLITFIFPCACYLRILKGKLTKLQFANSIIILSVASVCLCIGTYSAVIRISEK</sequence>
<reference evidence="11" key="1">
    <citation type="submission" date="2020-12" db="EMBL/GenBank/DDBJ databases">
        <title>WGS assembly of Carya illinoinensis cv. Pawnee.</title>
        <authorList>
            <person name="Platts A."/>
            <person name="Shu S."/>
            <person name="Wright S."/>
            <person name="Barry K."/>
            <person name="Edger P."/>
            <person name="Pires J.C."/>
            <person name="Schmutz J."/>
        </authorList>
    </citation>
    <scope>NUCLEOTIDE SEQUENCE</scope>
    <source>
        <tissue evidence="11">Leaf</tissue>
    </source>
</reference>
<evidence type="ECO:0000256" key="4">
    <source>
        <dbReference type="ARBA" id="ARBA00022970"/>
    </source>
</evidence>
<evidence type="ECO:0000256" key="8">
    <source>
        <dbReference type="SAM" id="MobiDB-lite"/>
    </source>
</evidence>
<feature type="transmembrane region" description="Helical" evidence="9">
    <location>
        <begin position="365"/>
        <end position="386"/>
    </location>
</feature>
<keyword evidence="3 9" id="KW-0812">Transmembrane</keyword>
<feature type="region of interest" description="Disordered" evidence="8">
    <location>
        <begin position="36"/>
        <end position="85"/>
    </location>
</feature>
<dbReference type="GO" id="GO:0015179">
    <property type="term" value="F:L-amino acid transmembrane transporter activity"/>
    <property type="evidence" value="ECO:0007669"/>
    <property type="project" value="TreeGrafter"/>
</dbReference>
<keyword evidence="4" id="KW-0029">Amino-acid transport</keyword>
<name>A0A8T1PHR4_CARIL</name>
<evidence type="ECO:0000256" key="7">
    <source>
        <dbReference type="ARBA" id="ARBA00049662"/>
    </source>
</evidence>
<keyword evidence="12" id="KW-1185">Reference proteome</keyword>
<proteinExistence type="inferred from homology"/>
<feature type="transmembrane region" description="Helical" evidence="9">
    <location>
        <begin position="298"/>
        <end position="317"/>
    </location>
</feature>
<comment type="caution">
    <text evidence="11">The sequence shown here is derived from an EMBL/GenBank/DDBJ whole genome shotgun (WGS) entry which is preliminary data.</text>
</comment>
<dbReference type="AlphaFoldDB" id="A0A8T1PHR4"/>
<dbReference type="PANTHER" id="PTHR22950:SF692">
    <property type="entry name" value="TRANSMEMBRANE AMINO ACID TRANSPORTER FAMILY PROTEIN"/>
    <property type="match status" value="1"/>
</dbReference>
<feature type="transmembrane region" description="Helical" evidence="9">
    <location>
        <begin position="478"/>
        <end position="499"/>
    </location>
</feature>
<feature type="transmembrane region" description="Helical" evidence="9">
    <location>
        <begin position="252"/>
        <end position="278"/>
    </location>
</feature>
<feature type="domain" description="Amino acid transporter transmembrane" evidence="10">
    <location>
        <begin position="182"/>
        <end position="562"/>
    </location>
</feature>
<feature type="compositionally biased region" description="Acidic residues" evidence="8">
    <location>
        <begin position="45"/>
        <end position="68"/>
    </location>
</feature>
<dbReference type="InterPro" id="IPR013057">
    <property type="entry name" value="AA_transpt_TM"/>
</dbReference>
<keyword evidence="5 9" id="KW-1133">Transmembrane helix</keyword>
<evidence type="ECO:0000256" key="2">
    <source>
        <dbReference type="ARBA" id="ARBA00022448"/>
    </source>
</evidence>
<comment type="similarity">
    <text evidence="7">Belongs to the amino acid/polyamine transporter 2 family. Amino acid/auxin permease (AAAP) (TC 2.A.18.5) subfamily.</text>
</comment>
<protein>
    <recommendedName>
        <fullName evidence="10">Amino acid transporter transmembrane domain-containing protein</fullName>
    </recommendedName>
</protein>
<dbReference type="FunFam" id="1.20.1740.10:FF:000047">
    <property type="entry name" value="Amino acid transporter AVT1A"/>
    <property type="match status" value="1"/>
</dbReference>
<feature type="transmembrane region" description="Helical" evidence="9">
    <location>
        <begin position="211"/>
        <end position="231"/>
    </location>
</feature>
<feature type="transmembrane region" description="Helical" evidence="9">
    <location>
        <begin position="539"/>
        <end position="561"/>
    </location>
</feature>
<feature type="transmembrane region" description="Helical" evidence="9">
    <location>
        <begin position="324"/>
        <end position="345"/>
    </location>
</feature>